<accession>A0A2S9YSQ5</accession>
<reference evidence="1 2" key="1">
    <citation type="submission" date="2018-03" db="EMBL/GenBank/DDBJ databases">
        <title>Draft Genome Sequences of the Obligatory Marine Myxobacteria Enhygromyxa salina SWB007.</title>
        <authorList>
            <person name="Poehlein A."/>
            <person name="Moghaddam J.A."/>
            <person name="Harms H."/>
            <person name="Alanjari M."/>
            <person name="Koenig G.M."/>
            <person name="Daniel R."/>
            <person name="Schaeberle T.F."/>
        </authorList>
    </citation>
    <scope>NUCLEOTIDE SEQUENCE [LARGE SCALE GENOMIC DNA]</scope>
    <source>
        <strain evidence="1 2">SWB007</strain>
    </source>
</reference>
<sequence length="85" mass="9016">MHTESLALPIVGARPELQPLLQDALVSMSHAKSEVPCIREQLRALLRDKLPSGSAPNLPRTAGRLRWVPDSAPSCPIGLGLVAGS</sequence>
<dbReference type="Proteomes" id="UP000238823">
    <property type="component" value="Unassembled WGS sequence"/>
</dbReference>
<dbReference type="AlphaFoldDB" id="A0A2S9YSQ5"/>
<comment type="caution">
    <text evidence="1">The sequence shown here is derived from an EMBL/GenBank/DDBJ whole genome shotgun (WGS) entry which is preliminary data.</text>
</comment>
<protein>
    <submittedName>
        <fullName evidence="1">Uncharacterized protein</fullName>
    </submittedName>
</protein>
<dbReference type="EMBL" id="PVNL01000044">
    <property type="protein sequence ID" value="PRQ08100.1"/>
    <property type="molecule type" value="Genomic_DNA"/>
</dbReference>
<name>A0A2S9YSQ5_9BACT</name>
<proteinExistence type="predicted"/>
<dbReference type="RefSeq" id="WP_146157552.1">
    <property type="nucleotide sequence ID" value="NZ_PVNL01000044.1"/>
</dbReference>
<evidence type="ECO:0000313" key="1">
    <source>
        <dbReference type="EMBL" id="PRQ08100.1"/>
    </source>
</evidence>
<organism evidence="1 2">
    <name type="scientific">Enhygromyxa salina</name>
    <dbReference type="NCBI Taxonomy" id="215803"/>
    <lineage>
        <taxon>Bacteria</taxon>
        <taxon>Pseudomonadati</taxon>
        <taxon>Myxococcota</taxon>
        <taxon>Polyangia</taxon>
        <taxon>Nannocystales</taxon>
        <taxon>Nannocystaceae</taxon>
        <taxon>Enhygromyxa</taxon>
    </lineage>
</organism>
<evidence type="ECO:0000313" key="2">
    <source>
        <dbReference type="Proteomes" id="UP000238823"/>
    </source>
</evidence>
<gene>
    <name evidence="1" type="ORF">ENSA7_20720</name>
</gene>